<dbReference type="GO" id="GO:1990575">
    <property type="term" value="P:mitochondrial L-ornithine transmembrane transport"/>
    <property type="evidence" value="ECO:0007669"/>
    <property type="project" value="TreeGrafter"/>
</dbReference>
<dbReference type="InterPro" id="IPR018108">
    <property type="entry name" value="MCP_transmembrane"/>
</dbReference>
<dbReference type="PANTHER" id="PTHR45624:SF61">
    <property type="entry name" value="MITOCHONDRIAL BASIC AMINO ACIDS TRANSPORTER"/>
    <property type="match status" value="1"/>
</dbReference>
<evidence type="ECO:0000256" key="5">
    <source>
        <dbReference type="ARBA" id="ARBA00022737"/>
    </source>
</evidence>
<evidence type="ECO:0000313" key="13">
    <source>
        <dbReference type="Proteomes" id="UP000789390"/>
    </source>
</evidence>
<protein>
    <submittedName>
        <fullName evidence="12">Uncharacterized protein</fullName>
    </submittedName>
</protein>
<keyword evidence="5" id="KW-0677">Repeat</keyword>
<comment type="similarity">
    <text evidence="2 10">Belongs to the mitochondrial carrier (TC 2.A.29) family.</text>
</comment>
<keyword evidence="7" id="KW-0496">Mitochondrion</keyword>
<evidence type="ECO:0000256" key="9">
    <source>
        <dbReference type="PROSITE-ProRule" id="PRU00282"/>
    </source>
</evidence>
<dbReference type="Pfam" id="PF00153">
    <property type="entry name" value="Mito_carr"/>
    <property type="match status" value="3"/>
</dbReference>
<evidence type="ECO:0000256" key="10">
    <source>
        <dbReference type="RuleBase" id="RU000488"/>
    </source>
</evidence>
<dbReference type="OrthoDB" id="1924968at2759"/>
<keyword evidence="8 9" id="KW-0472">Membrane</keyword>
<feature type="transmembrane region" description="Helical" evidence="11">
    <location>
        <begin position="310"/>
        <end position="333"/>
    </location>
</feature>
<keyword evidence="4 9" id="KW-0812">Transmembrane</keyword>
<evidence type="ECO:0000256" key="2">
    <source>
        <dbReference type="ARBA" id="ARBA00006375"/>
    </source>
</evidence>
<organism evidence="12 13">
    <name type="scientific">Daphnia galeata</name>
    <dbReference type="NCBI Taxonomy" id="27404"/>
    <lineage>
        <taxon>Eukaryota</taxon>
        <taxon>Metazoa</taxon>
        <taxon>Ecdysozoa</taxon>
        <taxon>Arthropoda</taxon>
        <taxon>Crustacea</taxon>
        <taxon>Branchiopoda</taxon>
        <taxon>Diplostraca</taxon>
        <taxon>Cladocera</taxon>
        <taxon>Anomopoda</taxon>
        <taxon>Daphniidae</taxon>
        <taxon>Daphnia</taxon>
    </lineage>
</organism>
<evidence type="ECO:0000256" key="4">
    <source>
        <dbReference type="ARBA" id="ARBA00022692"/>
    </source>
</evidence>
<dbReference type="InterPro" id="IPR050567">
    <property type="entry name" value="Mitochondrial_Carrier"/>
</dbReference>
<dbReference type="EMBL" id="CAKKLH010000146">
    <property type="protein sequence ID" value="CAH0104574.1"/>
    <property type="molecule type" value="Genomic_DNA"/>
</dbReference>
<proteinExistence type="inferred from homology"/>
<dbReference type="AlphaFoldDB" id="A0A8J2RRU6"/>
<dbReference type="PROSITE" id="PS50920">
    <property type="entry name" value="SOLCAR"/>
    <property type="match status" value="3"/>
</dbReference>
<evidence type="ECO:0000256" key="8">
    <source>
        <dbReference type="ARBA" id="ARBA00023136"/>
    </source>
</evidence>
<name>A0A8J2RRU6_9CRUS</name>
<feature type="repeat" description="Solcar" evidence="9">
    <location>
        <begin position="252"/>
        <end position="339"/>
    </location>
</feature>
<accession>A0A8J2RRU6</accession>
<feature type="repeat" description="Solcar" evidence="9">
    <location>
        <begin position="135"/>
        <end position="240"/>
    </location>
</feature>
<evidence type="ECO:0000256" key="11">
    <source>
        <dbReference type="SAM" id="Phobius"/>
    </source>
</evidence>
<dbReference type="Proteomes" id="UP000789390">
    <property type="component" value="Unassembled WGS sequence"/>
</dbReference>
<evidence type="ECO:0000313" key="12">
    <source>
        <dbReference type="EMBL" id="CAH0104574.1"/>
    </source>
</evidence>
<dbReference type="Gene3D" id="1.50.40.10">
    <property type="entry name" value="Mitochondrial carrier domain"/>
    <property type="match status" value="1"/>
</dbReference>
<comment type="subcellular location">
    <subcellularLocation>
        <location evidence="1">Mitochondrion membrane</location>
        <topology evidence="1">Multi-pass membrane protein</topology>
    </subcellularLocation>
</comment>
<dbReference type="PANTHER" id="PTHR45624">
    <property type="entry name" value="MITOCHONDRIAL BASIC AMINO ACIDS TRANSPORTER-RELATED"/>
    <property type="match status" value="1"/>
</dbReference>
<keyword evidence="3 10" id="KW-0813">Transport</keyword>
<comment type="caution">
    <text evidence="12">The sequence shown here is derived from an EMBL/GenBank/DDBJ whole genome shotgun (WGS) entry which is preliminary data.</text>
</comment>
<evidence type="ECO:0000256" key="7">
    <source>
        <dbReference type="ARBA" id="ARBA00023128"/>
    </source>
</evidence>
<dbReference type="GO" id="GO:0005289">
    <property type="term" value="F:high-affinity L-arginine transmembrane transporter activity"/>
    <property type="evidence" value="ECO:0007669"/>
    <property type="project" value="TreeGrafter"/>
</dbReference>
<dbReference type="InterPro" id="IPR023395">
    <property type="entry name" value="MCP_dom_sf"/>
</dbReference>
<dbReference type="GO" id="GO:0031966">
    <property type="term" value="C:mitochondrial membrane"/>
    <property type="evidence" value="ECO:0007669"/>
    <property type="project" value="UniProtKB-SubCell"/>
</dbReference>
<reference evidence="12" key="1">
    <citation type="submission" date="2021-11" db="EMBL/GenBank/DDBJ databases">
        <authorList>
            <person name="Schell T."/>
        </authorList>
    </citation>
    <scope>NUCLEOTIDE SEQUENCE</scope>
    <source>
        <strain evidence="12">M5</strain>
    </source>
</reference>
<dbReference type="SUPFAM" id="SSF103506">
    <property type="entry name" value="Mitochondrial carrier"/>
    <property type="match status" value="1"/>
</dbReference>
<evidence type="ECO:0000256" key="1">
    <source>
        <dbReference type="ARBA" id="ARBA00004225"/>
    </source>
</evidence>
<evidence type="ECO:0000256" key="6">
    <source>
        <dbReference type="ARBA" id="ARBA00022989"/>
    </source>
</evidence>
<sequence>MSRPSSDVVVQYFEWTSGQISSRDVVVVRNNPSKFDINYELHLLSVCVFAGIAGTFFGHPIDTVKVRQQTHPHGQLSTRHCVQLALKNEGVTGLFKGMSSPIYTAALVNATFFGVYGGTVKVILQLSEKPVNSVPEYKTVAAAGMVAGTVQLLVCCPVDLVKIKLQTGSSAVNSSMPKTNGPLNTGPIASKPFKGPIDCLMAMYKTQGIRGWYKGLVPMFWRDGPSYGLYMFLYELILREGKEKYSTSGLVGDGLLALIAGGVTGTVTWVSVLPIDVVKSRIQADCVVNPKYRGMLDCIRVSYRAEGWSVFFRGFYAIAFRAMIVNAATFFVYQSTLTHLTAPQR</sequence>
<keyword evidence="6 11" id="KW-1133">Transmembrane helix</keyword>
<keyword evidence="13" id="KW-1185">Reference proteome</keyword>
<feature type="repeat" description="Solcar" evidence="9">
    <location>
        <begin position="41"/>
        <end position="122"/>
    </location>
</feature>
<evidence type="ECO:0000256" key="3">
    <source>
        <dbReference type="ARBA" id="ARBA00022448"/>
    </source>
</evidence>
<gene>
    <name evidence="12" type="ORF">DGAL_LOCUS7481</name>
</gene>
<feature type="transmembrane region" description="Helical" evidence="11">
    <location>
        <begin position="41"/>
        <end position="58"/>
    </location>
</feature>